<dbReference type="Pfam" id="PF03712">
    <property type="entry name" value="Cu2_monoox_C"/>
    <property type="match status" value="1"/>
</dbReference>
<dbReference type="OMA" id="PNDATIM"/>
<dbReference type="Pfam" id="PF01082">
    <property type="entry name" value="Cu2_monooxygen"/>
    <property type="match status" value="1"/>
</dbReference>
<protein>
    <submittedName>
        <fullName evidence="8">MOXD1 homolog 1-like</fullName>
    </submittedName>
</protein>
<dbReference type="InterPro" id="IPR024548">
    <property type="entry name" value="Cu2_monoox_C"/>
</dbReference>
<dbReference type="AlphaFoldDB" id="A0A9W2YJS1"/>
<sequence length="554" mass="62975">MLTQILIVIASLLPCVTSFRSFQHRIPNGDYVPHPCKPNNIWEGVGHFLDEGTGFRNPFGEDFEKEGKIWTEALCRKDSDGDGLTNGQELGDPDCVWKENDLPSRQRGLSHPGICDPWDAPTCFSKNVTHPKYQNQEEWMRDMCKPKEFVCPGLNESDVHTLNMSLPSGTKVPAKPTTYMCQIYDFESLVPAGDYHLIAVEPRLDNKYVMHHIVLFGCTDDQVASDPFECGMVASEKCQQFLSVWTVGLAGECFHPETGVRVGTHGFKRMAMQFHWNNPDSRSDWVDSSGMMLHYTANRRKYDAGILLTGLQIFVLPPRQPTTTVKSTCTSSCTSQKFKGPVYVTMAWNHMHYAGRKMTIEVYRNNSALTYLSYEPIYSYDSPQVQKYTEHPIQLLPGDEIVSTCHYDTSTRPHSTFWGEATSDEMCFGFLTYYPKSNMDDSYCLSGGPDISYCDPTTYRNCSDLTKYANPAWVNTSSVYQSLQNNCRPFTPCLQECVDTIVDLKKNDPCFQDAMYDYIKNQMLSYNPLGKDIMARFSSCEREVYKALNSRSTQ</sequence>
<dbReference type="InterPro" id="IPR057626">
    <property type="entry name" value="S-S_Temptin"/>
</dbReference>
<feature type="domain" description="Temptin Cys/Cys disulfide" evidence="6">
    <location>
        <begin position="17"/>
        <end position="114"/>
    </location>
</feature>
<proteinExistence type="predicted"/>
<name>A0A9W2YJS1_BIOGL</name>
<keyword evidence="3" id="KW-0732">Signal</keyword>
<feature type="domain" description="Copper type II ascorbate-dependent monooxygenase N-terminal" evidence="4">
    <location>
        <begin position="170"/>
        <end position="282"/>
    </location>
</feature>
<evidence type="ECO:0000256" key="2">
    <source>
        <dbReference type="ARBA" id="ARBA00023180"/>
    </source>
</evidence>
<keyword evidence="1" id="KW-1015">Disulfide bond</keyword>
<dbReference type="OrthoDB" id="129121at2759"/>
<dbReference type="InterPro" id="IPR036939">
    <property type="entry name" value="Cu2_ascorb_mOase_N_sf"/>
</dbReference>
<keyword evidence="2" id="KW-0325">Glycoprotein</keyword>
<dbReference type="Gene3D" id="2.60.120.230">
    <property type="match status" value="1"/>
</dbReference>
<organism evidence="7 8">
    <name type="scientific">Biomphalaria glabrata</name>
    <name type="common">Bloodfluke planorb</name>
    <name type="synonym">Freshwater snail</name>
    <dbReference type="NCBI Taxonomy" id="6526"/>
    <lineage>
        <taxon>Eukaryota</taxon>
        <taxon>Metazoa</taxon>
        <taxon>Spiralia</taxon>
        <taxon>Lophotrochozoa</taxon>
        <taxon>Mollusca</taxon>
        <taxon>Gastropoda</taxon>
        <taxon>Heterobranchia</taxon>
        <taxon>Euthyneura</taxon>
        <taxon>Panpulmonata</taxon>
        <taxon>Hygrophila</taxon>
        <taxon>Lymnaeoidea</taxon>
        <taxon>Planorbidae</taxon>
        <taxon>Biomphalaria</taxon>
    </lineage>
</organism>
<reference evidence="8" key="1">
    <citation type="submission" date="2025-08" db="UniProtKB">
        <authorList>
            <consortium name="RefSeq"/>
        </authorList>
    </citation>
    <scope>IDENTIFICATION</scope>
</reference>
<evidence type="ECO:0000313" key="8">
    <source>
        <dbReference type="RefSeq" id="XP_055863007.1"/>
    </source>
</evidence>
<dbReference type="InterPro" id="IPR014784">
    <property type="entry name" value="Cu2_ascorb_mOase-like_C"/>
</dbReference>
<evidence type="ECO:0000259" key="4">
    <source>
        <dbReference type="Pfam" id="PF01082"/>
    </source>
</evidence>
<accession>A0A9W2YJS1</accession>
<evidence type="ECO:0000313" key="7">
    <source>
        <dbReference type="Proteomes" id="UP001165740"/>
    </source>
</evidence>
<dbReference type="InterPro" id="IPR000945">
    <property type="entry name" value="DBH-like"/>
</dbReference>
<dbReference type="GO" id="GO:0004500">
    <property type="term" value="F:dopamine beta-monooxygenase activity"/>
    <property type="evidence" value="ECO:0007669"/>
    <property type="project" value="InterPro"/>
</dbReference>
<dbReference type="PANTHER" id="PTHR10157">
    <property type="entry name" value="DOPAMINE BETA HYDROXYLASE RELATED"/>
    <property type="match status" value="1"/>
</dbReference>
<dbReference type="InterPro" id="IPR000323">
    <property type="entry name" value="Cu2_ascorb_mOase_N"/>
</dbReference>
<dbReference type="GO" id="GO:0005507">
    <property type="term" value="F:copper ion binding"/>
    <property type="evidence" value="ECO:0007669"/>
    <property type="project" value="InterPro"/>
</dbReference>
<feature type="signal peptide" evidence="3">
    <location>
        <begin position="1"/>
        <end position="18"/>
    </location>
</feature>
<gene>
    <name evidence="8" type="primary">LOC106059098</name>
</gene>
<dbReference type="Gene3D" id="2.60.120.310">
    <property type="entry name" value="Copper type II, ascorbate-dependent monooxygenase, N-terminal domain"/>
    <property type="match status" value="1"/>
</dbReference>
<dbReference type="RefSeq" id="XP_055863007.1">
    <property type="nucleotide sequence ID" value="XM_056007032.1"/>
</dbReference>
<keyword evidence="7" id="KW-1185">Reference proteome</keyword>
<feature type="chain" id="PRO_5040860881" evidence="3">
    <location>
        <begin position="19"/>
        <end position="554"/>
    </location>
</feature>
<evidence type="ECO:0000256" key="1">
    <source>
        <dbReference type="ARBA" id="ARBA00023157"/>
    </source>
</evidence>
<dbReference type="SUPFAM" id="SSF49742">
    <property type="entry name" value="PHM/PNGase F"/>
    <property type="match status" value="2"/>
</dbReference>
<dbReference type="GeneID" id="106059098"/>
<dbReference type="Proteomes" id="UP001165740">
    <property type="component" value="Chromosome 12"/>
</dbReference>
<dbReference type="InterPro" id="IPR008977">
    <property type="entry name" value="PHM/PNGase_F_dom_sf"/>
</dbReference>
<feature type="domain" description="Copper type II ascorbate-dependent monooxygenase C-terminal" evidence="5">
    <location>
        <begin position="302"/>
        <end position="451"/>
    </location>
</feature>
<evidence type="ECO:0000259" key="6">
    <source>
        <dbReference type="Pfam" id="PF24784"/>
    </source>
</evidence>
<dbReference type="PANTHER" id="PTHR10157:SF23">
    <property type="entry name" value="MOXD1 HOMOLOG 1"/>
    <property type="match status" value="1"/>
</dbReference>
<evidence type="ECO:0000259" key="5">
    <source>
        <dbReference type="Pfam" id="PF03712"/>
    </source>
</evidence>
<dbReference type="Pfam" id="PF24784">
    <property type="entry name" value="Temptin_C"/>
    <property type="match status" value="1"/>
</dbReference>
<evidence type="ECO:0000256" key="3">
    <source>
        <dbReference type="SAM" id="SignalP"/>
    </source>
</evidence>